<reference evidence="1 2" key="1">
    <citation type="journal article" date="2018" name="Mycol. Prog.">
        <title>Coniella lustricola, a new species from submerged detritus.</title>
        <authorList>
            <person name="Raudabaugh D.B."/>
            <person name="Iturriaga T."/>
            <person name="Carver A."/>
            <person name="Mondo S."/>
            <person name="Pangilinan J."/>
            <person name="Lipzen A."/>
            <person name="He G."/>
            <person name="Amirebrahimi M."/>
            <person name="Grigoriev I.V."/>
            <person name="Miller A.N."/>
        </authorList>
    </citation>
    <scope>NUCLEOTIDE SEQUENCE [LARGE SCALE GENOMIC DNA]</scope>
    <source>
        <strain evidence="1 2">B22-T-1</strain>
    </source>
</reference>
<dbReference type="EMBL" id="KZ678669">
    <property type="protein sequence ID" value="PSR77199.1"/>
    <property type="molecule type" value="Genomic_DNA"/>
</dbReference>
<name>A0A2T2ZUM1_9PEZI</name>
<dbReference type="Proteomes" id="UP000241462">
    <property type="component" value="Unassembled WGS sequence"/>
</dbReference>
<dbReference type="InterPro" id="IPR009003">
    <property type="entry name" value="Peptidase_S1_PA"/>
</dbReference>
<dbReference type="OrthoDB" id="5424209at2759"/>
<dbReference type="InterPro" id="IPR043504">
    <property type="entry name" value="Peptidase_S1_PA_chymotrypsin"/>
</dbReference>
<dbReference type="GO" id="GO:0019082">
    <property type="term" value="P:viral protein processing"/>
    <property type="evidence" value="ECO:0007669"/>
    <property type="project" value="InterPro"/>
</dbReference>
<dbReference type="InterPro" id="IPR008760">
    <property type="entry name" value="EAV_peptidase_S32"/>
</dbReference>
<accession>A0A2T2ZUM1</accession>
<feature type="non-terminal residue" evidence="1">
    <location>
        <position position="1"/>
    </location>
</feature>
<protein>
    <recommendedName>
        <fullName evidence="3">Serine protease</fullName>
    </recommendedName>
</protein>
<evidence type="ECO:0000313" key="2">
    <source>
        <dbReference type="Proteomes" id="UP000241462"/>
    </source>
</evidence>
<dbReference type="Gene3D" id="2.40.10.10">
    <property type="entry name" value="Trypsin-like serine proteases"/>
    <property type="match status" value="1"/>
</dbReference>
<gene>
    <name evidence="1" type="ORF">BD289DRAFT_445717</name>
</gene>
<evidence type="ECO:0000313" key="1">
    <source>
        <dbReference type="EMBL" id="PSR77199.1"/>
    </source>
</evidence>
<sequence>MSASSDLVTKEIVVVPTPFHGKKKAFAFSAKGDSGSIVFDKRGAIVGMVVASNSPAGSGLHDYTEADVTFVSPIQWVLDDIQKTTGL</sequence>
<dbReference type="AlphaFoldDB" id="A0A2T2ZUM1"/>
<keyword evidence="2" id="KW-1185">Reference proteome</keyword>
<organism evidence="1 2">
    <name type="scientific">Coniella lustricola</name>
    <dbReference type="NCBI Taxonomy" id="2025994"/>
    <lineage>
        <taxon>Eukaryota</taxon>
        <taxon>Fungi</taxon>
        <taxon>Dikarya</taxon>
        <taxon>Ascomycota</taxon>
        <taxon>Pezizomycotina</taxon>
        <taxon>Sordariomycetes</taxon>
        <taxon>Sordariomycetidae</taxon>
        <taxon>Diaporthales</taxon>
        <taxon>Schizoparmaceae</taxon>
        <taxon>Coniella</taxon>
    </lineage>
</organism>
<dbReference type="GO" id="GO:0004252">
    <property type="term" value="F:serine-type endopeptidase activity"/>
    <property type="evidence" value="ECO:0007669"/>
    <property type="project" value="InterPro"/>
</dbReference>
<dbReference type="InParanoid" id="A0A2T2ZUM1"/>
<evidence type="ECO:0008006" key="3">
    <source>
        <dbReference type="Google" id="ProtNLM"/>
    </source>
</evidence>
<feature type="non-terminal residue" evidence="1">
    <location>
        <position position="87"/>
    </location>
</feature>
<dbReference type="Pfam" id="PF05579">
    <property type="entry name" value="Peptidase_S32"/>
    <property type="match status" value="1"/>
</dbReference>
<proteinExistence type="predicted"/>
<dbReference type="SUPFAM" id="SSF50494">
    <property type="entry name" value="Trypsin-like serine proteases"/>
    <property type="match status" value="1"/>
</dbReference>